<dbReference type="PANTHER" id="PTHR33747">
    <property type="entry name" value="UPF0225 PROTEIN SCO1677"/>
    <property type="match status" value="1"/>
</dbReference>
<dbReference type="Gene3D" id="3.10.450.50">
    <property type="match status" value="1"/>
</dbReference>
<comment type="caution">
    <text evidence="2">The sequence shown here is derived from an EMBL/GenBank/DDBJ whole genome shotgun (WGS) entry which is preliminary data.</text>
</comment>
<sequence length="158" mass="18153">MLCYCCSKKPFIECCAPYVLEGELAPNCEALMRSRYTAYCLGQIDYVYQTTHPTQRSAELIEEIQQFADSVHFFKLAISESNQNMHKGEVSFKAYFIIDNTVEVITEQSFFEFIDKWYYHSGKLSATPSHKLKRNELCPCGSLIKVKHCQTHLISGQA</sequence>
<organism evidence="2 3">
    <name type="scientific">Alishewanella maricola</name>
    <dbReference type="NCBI Taxonomy" id="2795740"/>
    <lineage>
        <taxon>Bacteria</taxon>
        <taxon>Pseudomonadati</taxon>
        <taxon>Pseudomonadota</taxon>
        <taxon>Gammaproteobacteria</taxon>
        <taxon>Alteromonadales</taxon>
        <taxon>Alteromonadaceae</taxon>
        <taxon>Alishewanella</taxon>
    </lineage>
</organism>
<protein>
    <recommendedName>
        <fullName evidence="1">YchJ-like middle NTF2-like domain-containing protein</fullName>
    </recommendedName>
</protein>
<evidence type="ECO:0000259" key="1">
    <source>
        <dbReference type="Pfam" id="PF17775"/>
    </source>
</evidence>
<dbReference type="EMBL" id="JAEINI020000007">
    <property type="protein sequence ID" value="MCB5227516.1"/>
    <property type="molecule type" value="Genomic_DNA"/>
</dbReference>
<name>A0ABS8C5D7_9ALTE</name>
<dbReference type="InterPro" id="IPR048469">
    <property type="entry name" value="YchJ-like_M"/>
</dbReference>
<evidence type="ECO:0000313" key="2">
    <source>
        <dbReference type="EMBL" id="MCB5227516.1"/>
    </source>
</evidence>
<dbReference type="RefSeq" id="WP_226751583.1">
    <property type="nucleotide sequence ID" value="NZ_JAEINI020000007.1"/>
</dbReference>
<evidence type="ECO:0000313" key="3">
    <source>
        <dbReference type="Proteomes" id="UP000633814"/>
    </source>
</evidence>
<feature type="domain" description="YchJ-like middle NTF2-like" evidence="1">
    <location>
        <begin position="28"/>
        <end position="122"/>
    </location>
</feature>
<accession>A0ABS8C5D7</accession>
<dbReference type="InterPro" id="IPR004027">
    <property type="entry name" value="SEC_C_motif"/>
</dbReference>
<dbReference type="PANTHER" id="PTHR33747:SF1">
    <property type="entry name" value="ADENYLATE CYCLASE-ASSOCIATED CAP C-TERMINAL DOMAIN-CONTAINING PROTEIN"/>
    <property type="match status" value="1"/>
</dbReference>
<reference evidence="2 3" key="1">
    <citation type="submission" date="2021-10" db="EMBL/GenBank/DDBJ databases">
        <title>Alishewanella koreense sp. nov. isolated from seawater of southwestern coast in South Korea and the proposal for the reclassification of Rheinheimera perlucida and Rheinheimera tuosuensis as Arsukibacterium perlucida and Arsukibacterium tuosuensis.</title>
        <authorList>
            <person name="Kim K.H."/>
            <person name="Ruan W."/>
            <person name="Kim K.R."/>
            <person name="Baek J.H."/>
            <person name="Jeon C.O."/>
        </authorList>
    </citation>
    <scope>NUCLEOTIDE SEQUENCE [LARGE SCALE GENOMIC DNA]</scope>
    <source>
        <strain evidence="2 3">16-MA</strain>
    </source>
</reference>
<dbReference type="Pfam" id="PF17775">
    <property type="entry name" value="YchJ_M-like"/>
    <property type="match status" value="1"/>
</dbReference>
<keyword evidence="3" id="KW-1185">Reference proteome</keyword>
<dbReference type="Proteomes" id="UP000633814">
    <property type="component" value="Unassembled WGS sequence"/>
</dbReference>
<proteinExistence type="predicted"/>
<gene>
    <name evidence="2" type="ORF">JAO78_011910</name>
</gene>
<dbReference type="InterPro" id="IPR032710">
    <property type="entry name" value="NTF2-like_dom_sf"/>
</dbReference>
<dbReference type="SUPFAM" id="SSF54427">
    <property type="entry name" value="NTF2-like"/>
    <property type="match status" value="1"/>
</dbReference>
<dbReference type="Pfam" id="PF02810">
    <property type="entry name" value="SEC-C"/>
    <property type="match status" value="1"/>
</dbReference>